<dbReference type="AlphaFoldDB" id="A0A1G7DNK1"/>
<dbReference type="EMBL" id="FNAB01000020">
    <property type="protein sequence ID" value="SDE53093.1"/>
    <property type="molecule type" value="Genomic_DNA"/>
</dbReference>
<dbReference type="InterPro" id="IPR009351">
    <property type="entry name" value="AlkZ-like"/>
</dbReference>
<keyword evidence="2" id="KW-0238">DNA-binding</keyword>
<gene>
    <name evidence="2" type="ORF">SAMN05444580_12022</name>
</gene>
<evidence type="ECO:0000313" key="3">
    <source>
        <dbReference type="Proteomes" id="UP000199417"/>
    </source>
</evidence>
<dbReference type="Proteomes" id="UP000199417">
    <property type="component" value="Unassembled WGS sequence"/>
</dbReference>
<organism evidence="2 3">
    <name type="scientific">Rhodococcus tukisamuensis</name>
    <dbReference type="NCBI Taxonomy" id="168276"/>
    <lineage>
        <taxon>Bacteria</taxon>
        <taxon>Bacillati</taxon>
        <taxon>Actinomycetota</taxon>
        <taxon>Actinomycetes</taxon>
        <taxon>Mycobacteriales</taxon>
        <taxon>Nocardiaceae</taxon>
        <taxon>Rhodococcus</taxon>
    </lineage>
</organism>
<name>A0A1G7DNK1_9NOCA</name>
<sequence length="430" mass="47115">MAIPSGAAGGRLNWRGAQPRDRLRPRGAPWPNGAVQNGRVPIRIADSERRARLAQRHRLAPEARAENVTEAARSLVCLHGTDPATIYLSARARVGGMAVEDLDRALYADRTLVKHLAMRRTLFVFPRESLPYVQAGASDRVADAERRRLVREVEKAGLFTDGAAWLDAAGDAVLGALADVDPTAYAELREEIPLLRGSMTYGEGRSWGGQVSVGPRVLTVLSAEGRIVRATNDGHWRLSRNRWATAESWLGAPIERRSAADGAAWLVTAWLRAFGPGTEADIKWWLGSTATIVRKALSVLDVVTVDLDGQTGYLLADDQDQVEPVAPWAALLPALDPTTMGWRDRDWYLGPHRDLLFDTAGNAGPTAWWDGRIVGGWWQDEDGQVVVHLLDDVGSEARRALDEEAERLSAWLAGVRVLPRFPSPLAKLHA</sequence>
<dbReference type="PANTHER" id="PTHR38479:SF2">
    <property type="entry name" value="WINGED HELIX DNA-BINDING DOMAIN-CONTAINING PROTEIN"/>
    <property type="match status" value="1"/>
</dbReference>
<keyword evidence="3" id="KW-1185">Reference proteome</keyword>
<reference evidence="2 3" key="1">
    <citation type="submission" date="2016-10" db="EMBL/GenBank/DDBJ databases">
        <authorList>
            <person name="de Groot N.N."/>
        </authorList>
    </citation>
    <scope>NUCLEOTIDE SEQUENCE [LARGE SCALE GENOMIC DNA]</scope>
    <source>
        <strain evidence="2 3">JCM 11308</strain>
    </source>
</reference>
<accession>A0A1G7DNK1</accession>
<evidence type="ECO:0000256" key="1">
    <source>
        <dbReference type="SAM" id="MobiDB-lite"/>
    </source>
</evidence>
<dbReference type="Pfam" id="PF06224">
    <property type="entry name" value="AlkZ-like"/>
    <property type="match status" value="1"/>
</dbReference>
<evidence type="ECO:0000313" key="2">
    <source>
        <dbReference type="EMBL" id="SDE53093.1"/>
    </source>
</evidence>
<dbReference type="GO" id="GO:0003677">
    <property type="term" value="F:DNA binding"/>
    <property type="evidence" value="ECO:0007669"/>
    <property type="project" value="UniProtKB-KW"/>
</dbReference>
<dbReference type="STRING" id="168276.SAMN05444580_12022"/>
<protein>
    <submittedName>
        <fullName evidence="2">Winged helix DNA-binding domain-containing protein</fullName>
    </submittedName>
</protein>
<dbReference type="PANTHER" id="PTHR38479">
    <property type="entry name" value="LMO0824 PROTEIN"/>
    <property type="match status" value="1"/>
</dbReference>
<feature type="region of interest" description="Disordered" evidence="1">
    <location>
        <begin position="1"/>
        <end position="38"/>
    </location>
</feature>
<proteinExistence type="predicted"/>